<dbReference type="GO" id="GO:0006869">
    <property type="term" value="P:lipid transport"/>
    <property type="evidence" value="ECO:0007669"/>
    <property type="project" value="UniProtKB-KW"/>
</dbReference>
<reference evidence="9 10" key="1">
    <citation type="submission" date="2019-09" db="EMBL/GenBank/DDBJ databases">
        <title>Hydrogenophaga aromatica sp. nov., isolated from a para-xylene-degrading enrichment culture.</title>
        <authorList>
            <person name="Tancsics A."/>
            <person name="Banerjee S."/>
        </authorList>
    </citation>
    <scope>NUCLEOTIDE SEQUENCE [LARGE SCALE GENOMIC DNA]</scope>
    <source>
        <strain evidence="9 10">D2P1</strain>
    </source>
</reference>
<feature type="domain" description="Thiolase C-terminal" evidence="8">
    <location>
        <begin position="286"/>
        <end position="402"/>
    </location>
</feature>
<keyword evidence="5" id="KW-0446">Lipid-binding</keyword>
<dbReference type="RefSeq" id="WP_177136110.1">
    <property type="nucleotide sequence ID" value="NZ_JAGPWB010000010.1"/>
</dbReference>
<gene>
    <name evidence="9" type="ORF">F3K02_13285</name>
</gene>
<evidence type="ECO:0000259" key="8">
    <source>
        <dbReference type="Pfam" id="PF22691"/>
    </source>
</evidence>
<evidence type="ECO:0000256" key="3">
    <source>
        <dbReference type="ARBA" id="ARBA00022679"/>
    </source>
</evidence>
<dbReference type="Proteomes" id="UP000545507">
    <property type="component" value="Unassembled WGS sequence"/>
</dbReference>
<protein>
    <recommendedName>
        <fullName evidence="1">propanoyl-CoA C-acyltransferase</fullName>
        <ecNumber evidence="1">2.3.1.176</ecNumber>
    </recommendedName>
    <alternativeName>
        <fullName evidence="6">Propanoyl-CoA C-acyltransferase</fullName>
    </alternativeName>
</protein>
<dbReference type="InterPro" id="IPR002155">
    <property type="entry name" value="Thiolase"/>
</dbReference>
<evidence type="ECO:0000256" key="6">
    <source>
        <dbReference type="ARBA" id="ARBA00032316"/>
    </source>
</evidence>
<evidence type="ECO:0000256" key="4">
    <source>
        <dbReference type="ARBA" id="ARBA00023055"/>
    </source>
</evidence>
<proteinExistence type="predicted"/>
<dbReference type="CDD" id="cd00829">
    <property type="entry name" value="SCP-x_thiolase"/>
    <property type="match status" value="1"/>
</dbReference>
<dbReference type="InterPro" id="IPR055140">
    <property type="entry name" value="Thiolase_C_2"/>
</dbReference>
<dbReference type="Gene3D" id="3.40.47.10">
    <property type="match status" value="1"/>
</dbReference>
<dbReference type="EC" id="2.3.1.176" evidence="1"/>
<dbReference type="Pfam" id="PF22691">
    <property type="entry name" value="Thiolase_C_1"/>
    <property type="match status" value="1"/>
</dbReference>
<evidence type="ECO:0000313" key="10">
    <source>
        <dbReference type="Proteomes" id="UP000545507"/>
    </source>
</evidence>
<comment type="caution">
    <text evidence="9">The sequence shown here is derived from an EMBL/GenBank/DDBJ whole genome shotgun (WGS) entry which is preliminary data.</text>
</comment>
<dbReference type="GO" id="GO:0003988">
    <property type="term" value="F:acetyl-CoA C-acyltransferase activity"/>
    <property type="evidence" value="ECO:0007669"/>
    <property type="project" value="UniProtKB-ARBA"/>
</dbReference>
<evidence type="ECO:0000256" key="2">
    <source>
        <dbReference type="ARBA" id="ARBA00022448"/>
    </source>
</evidence>
<dbReference type="AlphaFoldDB" id="A0A7Y8KYE1"/>
<dbReference type="PANTHER" id="PTHR42870:SF1">
    <property type="entry name" value="NON-SPECIFIC LIPID-TRANSFER PROTEIN-LIKE 2"/>
    <property type="match status" value="1"/>
</dbReference>
<dbReference type="InterPro" id="IPR016039">
    <property type="entry name" value="Thiolase-like"/>
</dbReference>
<keyword evidence="2" id="KW-0813">Transport</keyword>
<accession>A0A7Y8KYE1</accession>
<evidence type="ECO:0000256" key="1">
    <source>
        <dbReference type="ARBA" id="ARBA00012352"/>
    </source>
</evidence>
<dbReference type="Pfam" id="PF00108">
    <property type="entry name" value="Thiolase_N"/>
    <property type="match status" value="1"/>
</dbReference>
<feature type="domain" description="Thiolase N-terminal" evidence="7">
    <location>
        <begin position="4"/>
        <end position="249"/>
    </location>
</feature>
<dbReference type="EMBL" id="VYGV01000011">
    <property type="protein sequence ID" value="NWF46216.1"/>
    <property type="molecule type" value="Genomic_DNA"/>
</dbReference>
<dbReference type="InterPro" id="IPR020616">
    <property type="entry name" value="Thiolase_N"/>
</dbReference>
<dbReference type="PANTHER" id="PTHR42870">
    <property type="entry name" value="ACETYL-COA C-ACETYLTRANSFERASE"/>
    <property type="match status" value="1"/>
</dbReference>
<evidence type="ECO:0000256" key="5">
    <source>
        <dbReference type="ARBA" id="ARBA00023121"/>
    </source>
</evidence>
<dbReference type="PIRSF" id="PIRSF000429">
    <property type="entry name" value="Ac-CoA_Ac_transf"/>
    <property type="match status" value="1"/>
</dbReference>
<evidence type="ECO:0000313" key="9">
    <source>
        <dbReference type="EMBL" id="NWF46216.1"/>
    </source>
</evidence>
<sequence>MREVFIIGSSSTVFGKRTDTTHQVLAAEVFDGVLSDVSMTDGAEITSIWFSNFGMHQFGQGGIRGQVCLTQQINSGALRRNTPIMNIENGCASGSSAFAGACKDVRSGDSDMALVIGLEKLHHADPTVNRFHVLEGGIDQLDRSIWQTYFGAAGKRIGKAFETSPDRSMFMDTYGMQAAWHMQKYGTTRQQLAIAAAKTHNFGADNPRAQYRFHMTPQQVLEDRMVSDPLTRAMCSPIGDGAAALLICSGEYLLTCPPAVQERAVKVKGYGVTSGRYRDFDEPGLTAEAARRAYAMAGVGPEDIDLVEVHDASTFCEIFQAEMLGFCPIGQGGRLHESGETGLGGRIPMNTSGGLVSKGHPIGATGVSMLTELVEQLRGEAGPRQVKGARLALAESGGGIMGFDEACCVVTVLEG</sequence>
<evidence type="ECO:0000259" key="7">
    <source>
        <dbReference type="Pfam" id="PF00108"/>
    </source>
</evidence>
<dbReference type="GO" id="GO:0008289">
    <property type="term" value="F:lipid binding"/>
    <property type="evidence" value="ECO:0007669"/>
    <property type="project" value="UniProtKB-KW"/>
</dbReference>
<keyword evidence="3" id="KW-0808">Transferase</keyword>
<dbReference type="InterPro" id="IPR020613">
    <property type="entry name" value="Thiolase_CS"/>
</dbReference>
<organism evidence="9 10">
    <name type="scientific">Hydrogenophaga aromaticivorans</name>
    <dbReference type="NCBI Taxonomy" id="2610898"/>
    <lineage>
        <taxon>Bacteria</taxon>
        <taxon>Pseudomonadati</taxon>
        <taxon>Pseudomonadota</taxon>
        <taxon>Betaproteobacteria</taxon>
        <taxon>Burkholderiales</taxon>
        <taxon>Comamonadaceae</taxon>
        <taxon>Hydrogenophaga</taxon>
    </lineage>
</organism>
<keyword evidence="4" id="KW-0445">Lipid transport</keyword>
<dbReference type="PROSITE" id="PS00737">
    <property type="entry name" value="THIOLASE_2"/>
    <property type="match status" value="1"/>
</dbReference>
<dbReference type="SUPFAM" id="SSF53901">
    <property type="entry name" value="Thiolase-like"/>
    <property type="match status" value="2"/>
</dbReference>
<name>A0A7Y8KYE1_9BURK</name>
<keyword evidence="10" id="KW-1185">Reference proteome</keyword>